<dbReference type="AlphaFoldDB" id="H2XVE6"/>
<feature type="compositionally biased region" description="Polar residues" evidence="1">
    <location>
        <begin position="12"/>
        <end position="35"/>
    </location>
</feature>
<reference evidence="2" key="3">
    <citation type="submission" date="2025-08" db="UniProtKB">
        <authorList>
            <consortium name="Ensembl"/>
        </authorList>
    </citation>
    <scope>IDENTIFICATION</scope>
</reference>
<reference evidence="3" key="1">
    <citation type="journal article" date="2002" name="Science">
        <title>The draft genome of Ciona intestinalis: insights into chordate and vertebrate origins.</title>
        <authorList>
            <person name="Dehal P."/>
            <person name="Satou Y."/>
            <person name="Campbell R.K."/>
            <person name="Chapman J."/>
            <person name="Degnan B."/>
            <person name="De Tomaso A."/>
            <person name="Davidson B."/>
            <person name="Di Gregorio A."/>
            <person name="Gelpke M."/>
            <person name="Goodstein D.M."/>
            <person name="Harafuji N."/>
            <person name="Hastings K.E."/>
            <person name="Ho I."/>
            <person name="Hotta K."/>
            <person name="Huang W."/>
            <person name="Kawashima T."/>
            <person name="Lemaire P."/>
            <person name="Martinez D."/>
            <person name="Meinertzhagen I.A."/>
            <person name="Necula S."/>
            <person name="Nonaka M."/>
            <person name="Putnam N."/>
            <person name="Rash S."/>
            <person name="Saiga H."/>
            <person name="Satake M."/>
            <person name="Terry A."/>
            <person name="Yamada L."/>
            <person name="Wang H.G."/>
            <person name="Awazu S."/>
            <person name="Azumi K."/>
            <person name="Boore J."/>
            <person name="Branno M."/>
            <person name="Chin-Bow S."/>
            <person name="DeSantis R."/>
            <person name="Doyle S."/>
            <person name="Francino P."/>
            <person name="Keys D.N."/>
            <person name="Haga S."/>
            <person name="Hayashi H."/>
            <person name="Hino K."/>
            <person name="Imai K.S."/>
            <person name="Inaba K."/>
            <person name="Kano S."/>
            <person name="Kobayashi K."/>
            <person name="Kobayashi M."/>
            <person name="Lee B.I."/>
            <person name="Makabe K.W."/>
            <person name="Manohar C."/>
            <person name="Matassi G."/>
            <person name="Medina M."/>
            <person name="Mochizuki Y."/>
            <person name="Mount S."/>
            <person name="Morishita T."/>
            <person name="Miura S."/>
            <person name="Nakayama A."/>
            <person name="Nishizaka S."/>
            <person name="Nomoto H."/>
            <person name="Ohta F."/>
            <person name="Oishi K."/>
            <person name="Rigoutsos I."/>
            <person name="Sano M."/>
            <person name="Sasaki A."/>
            <person name="Sasakura Y."/>
            <person name="Shoguchi E."/>
            <person name="Shin-i T."/>
            <person name="Spagnuolo A."/>
            <person name="Stainier D."/>
            <person name="Suzuki M.M."/>
            <person name="Tassy O."/>
            <person name="Takatori N."/>
            <person name="Tokuoka M."/>
            <person name="Yagi K."/>
            <person name="Yoshizaki F."/>
            <person name="Wada S."/>
            <person name="Zhang C."/>
            <person name="Hyatt P.D."/>
            <person name="Larimer F."/>
            <person name="Detter C."/>
            <person name="Doggett N."/>
            <person name="Glavina T."/>
            <person name="Hawkins T."/>
            <person name="Richardson P."/>
            <person name="Lucas S."/>
            <person name="Kohara Y."/>
            <person name="Levine M."/>
            <person name="Satoh N."/>
            <person name="Rokhsar D.S."/>
        </authorList>
    </citation>
    <scope>NUCLEOTIDE SEQUENCE [LARGE SCALE GENOMIC DNA]</scope>
</reference>
<evidence type="ECO:0000313" key="2">
    <source>
        <dbReference type="Ensembl" id="ENSCINP00000033630.1"/>
    </source>
</evidence>
<evidence type="ECO:0000313" key="3">
    <source>
        <dbReference type="Proteomes" id="UP000008144"/>
    </source>
</evidence>
<dbReference type="Ensembl" id="ENSCINT00000035401.1">
    <property type="protein sequence ID" value="ENSCINP00000033630.1"/>
    <property type="gene ID" value="ENSCING00000024886.1"/>
</dbReference>
<feature type="compositionally biased region" description="Basic and acidic residues" evidence="1">
    <location>
        <begin position="162"/>
        <end position="194"/>
    </location>
</feature>
<feature type="region of interest" description="Disordered" evidence="1">
    <location>
        <begin position="1"/>
        <end position="194"/>
    </location>
</feature>
<protein>
    <submittedName>
        <fullName evidence="2">Uncharacterized protein</fullName>
    </submittedName>
</protein>
<feature type="compositionally biased region" description="Basic and acidic residues" evidence="1">
    <location>
        <begin position="80"/>
        <end position="127"/>
    </location>
</feature>
<dbReference type="HOGENOM" id="CLU_1405394_0_0_1"/>
<proteinExistence type="predicted"/>
<sequence>KLENVKSEDSENNSVVKSNSLGDNLPNAEQKSQQEVPKPADVKQPVVAKQPVAKKTGDSVVPPAVKDVVQPKEAAVEQPVVKREEALNNAERVQRDVSEIKPEEKKKESVEMDKKDQTNSDVRDTHMDQLVVNKNSDAQNEDQTIPPVLPNEAVKLSVDDLDSNKEETGREGKLEDDADGENKHKTRDLKYIKT</sequence>
<dbReference type="EMBL" id="EAAA01000747">
    <property type="status" value="NOT_ANNOTATED_CDS"/>
    <property type="molecule type" value="Genomic_DNA"/>
</dbReference>
<reference evidence="2" key="4">
    <citation type="submission" date="2025-09" db="UniProtKB">
        <authorList>
            <consortium name="Ensembl"/>
        </authorList>
    </citation>
    <scope>IDENTIFICATION</scope>
</reference>
<dbReference type="InParanoid" id="H2XVE6"/>
<evidence type="ECO:0000256" key="1">
    <source>
        <dbReference type="SAM" id="MobiDB-lite"/>
    </source>
</evidence>
<accession>H2XVE6</accession>
<keyword evidence="3" id="KW-1185">Reference proteome</keyword>
<organism evidence="2 3">
    <name type="scientific">Ciona intestinalis</name>
    <name type="common">Transparent sea squirt</name>
    <name type="synonym">Ascidia intestinalis</name>
    <dbReference type="NCBI Taxonomy" id="7719"/>
    <lineage>
        <taxon>Eukaryota</taxon>
        <taxon>Metazoa</taxon>
        <taxon>Chordata</taxon>
        <taxon>Tunicata</taxon>
        <taxon>Ascidiacea</taxon>
        <taxon>Phlebobranchia</taxon>
        <taxon>Cionidae</taxon>
        <taxon>Ciona</taxon>
    </lineage>
</organism>
<reference evidence="2" key="2">
    <citation type="journal article" date="2008" name="Genome Biol.">
        <title>Improved genome assembly and evidence-based global gene model set for the chordate Ciona intestinalis: new insight into intron and operon populations.</title>
        <authorList>
            <person name="Satou Y."/>
            <person name="Mineta K."/>
            <person name="Ogasawara M."/>
            <person name="Sasakura Y."/>
            <person name="Shoguchi E."/>
            <person name="Ueno K."/>
            <person name="Yamada L."/>
            <person name="Matsumoto J."/>
            <person name="Wasserscheid J."/>
            <person name="Dewar K."/>
            <person name="Wiley G.B."/>
            <person name="Macmil S.L."/>
            <person name="Roe B.A."/>
            <person name="Zeller R.W."/>
            <person name="Hastings K.E."/>
            <person name="Lemaire P."/>
            <person name="Lindquist E."/>
            <person name="Endo T."/>
            <person name="Hotta K."/>
            <person name="Inaba K."/>
        </authorList>
    </citation>
    <scope>NUCLEOTIDE SEQUENCE [LARGE SCALE GENOMIC DNA]</scope>
    <source>
        <strain evidence="2">wild type</strain>
    </source>
</reference>
<name>H2XVE6_CIOIN</name>
<feature type="compositionally biased region" description="Polar residues" evidence="1">
    <location>
        <begin position="132"/>
        <end position="143"/>
    </location>
</feature>
<dbReference type="Proteomes" id="UP000008144">
    <property type="component" value="Chromosome 11"/>
</dbReference>